<dbReference type="RefSeq" id="WP_115450284.1">
    <property type="nucleotide sequence ID" value="NZ_QNQT01000001.1"/>
</dbReference>
<organism evidence="5 6">
    <name type="scientific">Neobacillus piezotolerans</name>
    <dbReference type="NCBI Taxonomy" id="2259171"/>
    <lineage>
        <taxon>Bacteria</taxon>
        <taxon>Bacillati</taxon>
        <taxon>Bacillota</taxon>
        <taxon>Bacilli</taxon>
        <taxon>Bacillales</taxon>
        <taxon>Bacillaceae</taxon>
        <taxon>Neobacillus</taxon>
    </lineage>
</organism>
<evidence type="ECO:0000259" key="3">
    <source>
        <dbReference type="Pfam" id="PF13556"/>
    </source>
</evidence>
<dbReference type="InterPro" id="IPR042070">
    <property type="entry name" value="PucR_C-HTH_sf"/>
</dbReference>
<dbReference type="Pfam" id="PF17853">
    <property type="entry name" value="GGDEF_2"/>
    <property type="match status" value="1"/>
</dbReference>
<evidence type="ECO:0000313" key="5">
    <source>
        <dbReference type="EMBL" id="RDU38363.1"/>
    </source>
</evidence>
<feature type="domain" description="CdaR GGDEF-like" evidence="4">
    <location>
        <begin position="141"/>
        <end position="260"/>
    </location>
</feature>
<keyword evidence="6" id="KW-1185">Reference proteome</keyword>
<dbReference type="Gene3D" id="1.10.10.2840">
    <property type="entry name" value="PucR C-terminal helix-turn-helix domain"/>
    <property type="match status" value="1"/>
</dbReference>
<protein>
    <submittedName>
        <fullName evidence="5">Carbohydrate diacid regulator</fullName>
    </submittedName>
</protein>
<proteinExistence type="inferred from homology"/>
<dbReference type="Pfam" id="PF13556">
    <property type="entry name" value="HTH_30"/>
    <property type="match status" value="1"/>
</dbReference>
<evidence type="ECO:0000256" key="1">
    <source>
        <dbReference type="ARBA" id="ARBA00006754"/>
    </source>
</evidence>
<feature type="domain" description="Putative sugar diacid recognition" evidence="2">
    <location>
        <begin position="2"/>
        <end position="135"/>
    </location>
</feature>
<evidence type="ECO:0000259" key="4">
    <source>
        <dbReference type="Pfam" id="PF17853"/>
    </source>
</evidence>
<sequence>MLQPELAGKIINEIRKVIGEDAIVASTDGTIIASTDPARTGSFHEGTLIAAIEKRKIIITQEDETKLKGVRAGINLPIFFQHDVVGIVGITGDPEAVTPLGEVIRKMTELLIMENYYSSQFEWQSRALEAFVADWLQAPGEETLMDRARLLGIDMALERMAAIIAFRNISQPLSRETWSALFSWPHFSKTDVVTRWGNSRIVVLLDHSLSPARDEIERKIASFCDFTEALAGITPVAGIGQSAPAGTIKESYFHAGRALKNAGTSRKVVFDEDLTLEMLIDGLNAEIKIDFVRRTIGPILEEVDLLETLAEFFRQNKSFKKTAEQMHIHINTLHYRLKKIEEMTKLNPGRTSDFTAMFLAMLFLDKNTNNNLI</sequence>
<dbReference type="EMBL" id="QNQT01000001">
    <property type="protein sequence ID" value="RDU38363.1"/>
    <property type="molecule type" value="Genomic_DNA"/>
</dbReference>
<dbReference type="PANTHER" id="PTHR33744:SF16">
    <property type="entry name" value="CARBOHYDRATE DIACID REGULATOR"/>
    <property type="match status" value="1"/>
</dbReference>
<dbReference type="Proteomes" id="UP000257144">
    <property type="component" value="Unassembled WGS sequence"/>
</dbReference>
<feature type="domain" description="PucR C-terminal helix-turn-helix" evidence="3">
    <location>
        <begin position="305"/>
        <end position="362"/>
    </location>
</feature>
<dbReference type="InterPro" id="IPR025736">
    <property type="entry name" value="PucR_C-HTH_dom"/>
</dbReference>
<comment type="similarity">
    <text evidence="1">Belongs to the CdaR family.</text>
</comment>
<dbReference type="InterPro" id="IPR051448">
    <property type="entry name" value="CdaR-like_regulators"/>
</dbReference>
<dbReference type="AlphaFoldDB" id="A0A3D8GV60"/>
<name>A0A3D8GV60_9BACI</name>
<dbReference type="OrthoDB" id="9792148at2"/>
<comment type="caution">
    <text evidence="5">The sequence shown here is derived from an EMBL/GenBank/DDBJ whole genome shotgun (WGS) entry which is preliminary data.</text>
</comment>
<dbReference type="Pfam" id="PF05651">
    <property type="entry name" value="Diacid_rec"/>
    <property type="match status" value="1"/>
</dbReference>
<dbReference type="InterPro" id="IPR041522">
    <property type="entry name" value="CdaR_GGDEF"/>
</dbReference>
<evidence type="ECO:0000259" key="2">
    <source>
        <dbReference type="Pfam" id="PF05651"/>
    </source>
</evidence>
<evidence type="ECO:0000313" key="6">
    <source>
        <dbReference type="Proteomes" id="UP000257144"/>
    </source>
</evidence>
<gene>
    <name evidence="5" type="ORF">DRW41_01995</name>
</gene>
<dbReference type="PANTHER" id="PTHR33744">
    <property type="entry name" value="CARBOHYDRATE DIACID REGULATOR"/>
    <property type="match status" value="1"/>
</dbReference>
<dbReference type="InterPro" id="IPR008599">
    <property type="entry name" value="Diacid_rec"/>
</dbReference>
<reference evidence="5 6" key="1">
    <citation type="submission" date="2018-07" db="EMBL/GenBank/DDBJ databases">
        <title>Bacillus sp. YLB-04 draft genome sequence.</title>
        <authorList>
            <person name="Yu L."/>
            <person name="Tang X."/>
        </authorList>
    </citation>
    <scope>NUCLEOTIDE SEQUENCE [LARGE SCALE GENOMIC DNA]</scope>
    <source>
        <strain evidence="5 6">YLB-04</strain>
    </source>
</reference>
<accession>A0A3D8GV60</accession>